<dbReference type="EMBL" id="JAXAVU010000004">
    <property type="protein sequence ID" value="MDX8141882.1"/>
    <property type="molecule type" value="Genomic_DNA"/>
</dbReference>
<dbReference type="RefSeq" id="WP_319974197.1">
    <property type="nucleotide sequence ID" value="NZ_JAXAVU010000004.1"/>
</dbReference>
<dbReference type="InterPro" id="IPR020843">
    <property type="entry name" value="ER"/>
</dbReference>
<dbReference type="PANTHER" id="PTHR43205:SF7">
    <property type="entry name" value="PROSTAGLANDIN REDUCTASE 1"/>
    <property type="match status" value="1"/>
</dbReference>
<dbReference type="InterPro" id="IPR036291">
    <property type="entry name" value="NAD(P)-bd_dom_sf"/>
</dbReference>
<evidence type="ECO:0000313" key="3">
    <source>
        <dbReference type="EMBL" id="MDX8141882.1"/>
    </source>
</evidence>
<dbReference type="InterPro" id="IPR045010">
    <property type="entry name" value="MDR_fam"/>
</dbReference>
<sequence length="333" mass="35004">MSTFLAVRQVRRPRGTPSAEDFTVVTESLPPLADGQVLVENVHLSVDPYMRQLMNTGEAGTEGRAIGRVVESRAPELPVGTTVFHRGGWSTHAVAGAGEVRRVHQAEGVPLSAYLGVLGGTGLTAFVGLTRIAALQPGEDLFVSAAAGGVGSAAGQIARLMGAGRIIGSAGSAAKVAHLKEIGFDAAFDHRAGPVGEQLAQAAPDGIDVYLDNVGGDHLAAAIDALRPHGRIAWSGAIAQYSSAPPAAPRNLADVMFKSLRLEGFLVREHLDARERFERFLVPHVQNGTVRASETVVDGFENVVEAFLGVLRGDNIGKMLVRVTSTEDWSGRP</sequence>
<comment type="caution">
    <text evidence="3">The sequence shown here is derived from an EMBL/GenBank/DDBJ whole genome shotgun (WGS) entry which is preliminary data.</text>
</comment>
<dbReference type="CDD" id="cd05288">
    <property type="entry name" value="PGDH"/>
    <property type="match status" value="1"/>
</dbReference>
<keyword evidence="1" id="KW-0560">Oxidoreductase</keyword>
<evidence type="ECO:0000313" key="4">
    <source>
        <dbReference type="Proteomes" id="UP001285352"/>
    </source>
</evidence>
<dbReference type="Gene3D" id="3.40.50.720">
    <property type="entry name" value="NAD(P)-binding Rossmann-like Domain"/>
    <property type="match status" value="1"/>
</dbReference>
<dbReference type="InterPro" id="IPR013149">
    <property type="entry name" value="ADH-like_C"/>
</dbReference>
<dbReference type="SUPFAM" id="SSF50129">
    <property type="entry name" value="GroES-like"/>
    <property type="match status" value="1"/>
</dbReference>
<dbReference type="Proteomes" id="UP001285352">
    <property type="component" value="Unassembled WGS sequence"/>
</dbReference>
<feature type="domain" description="Enoyl reductase (ER)" evidence="2">
    <location>
        <begin position="15"/>
        <end position="321"/>
    </location>
</feature>
<dbReference type="InterPro" id="IPR011032">
    <property type="entry name" value="GroES-like_sf"/>
</dbReference>
<dbReference type="SUPFAM" id="SSF51735">
    <property type="entry name" value="NAD(P)-binding Rossmann-fold domains"/>
    <property type="match status" value="1"/>
</dbReference>
<dbReference type="Gene3D" id="3.90.180.10">
    <property type="entry name" value="Medium-chain alcohol dehydrogenases, catalytic domain"/>
    <property type="match status" value="1"/>
</dbReference>
<dbReference type="Pfam" id="PF00107">
    <property type="entry name" value="ADH_zinc_N"/>
    <property type="match status" value="1"/>
</dbReference>
<keyword evidence="4" id="KW-1185">Reference proteome</keyword>
<evidence type="ECO:0000256" key="1">
    <source>
        <dbReference type="ARBA" id="ARBA00023002"/>
    </source>
</evidence>
<reference evidence="3 4" key="1">
    <citation type="submission" date="2023-11" db="EMBL/GenBank/DDBJ databases">
        <title>Lentzea sokolovensis, sp. nov., Lentzea kristufkii, sp. nov., and Lentzea miocenensis, sp. nov., rare actinobacteria from Sokolov Coal Basin, Miocene lacustrine sediment, Czech Republic.</title>
        <authorList>
            <person name="Lara A."/>
            <person name="Kotroba L."/>
            <person name="Nouioui I."/>
            <person name="Neumann-Schaal M."/>
            <person name="Mast Y."/>
            <person name="Chronakova A."/>
        </authorList>
    </citation>
    <scope>NUCLEOTIDE SEQUENCE [LARGE SCALE GENOMIC DNA]</scope>
    <source>
        <strain evidence="3 4">BCCO 10_0061</strain>
    </source>
</reference>
<dbReference type="SMART" id="SM00829">
    <property type="entry name" value="PKS_ER"/>
    <property type="match status" value="1"/>
</dbReference>
<proteinExistence type="predicted"/>
<dbReference type="InterPro" id="IPR041694">
    <property type="entry name" value="ADH_N_2"/>
</dbReference>
<dbReference type="PANTHER" id="PTHR43205">
    <property type="entry name" value="PROSTAGLANDIN REDUCTASE"/>
    <property type="match status" value="1"/>
</dbReference>
<evidence type="ECO:0000259" key="2">
    <source>
        <dbReference type="SMART" id="SM00829"/>
    </source>
</evidence>
<accession>A0ABU4UQW3</accession>
<protein>
    <submittedName>
        <fullName evidence="3">NADP-dependent oxidoreductase</fullName>
    </submittedName>
</protein>
<dbReference type="Pfam" id="PF16884">
    <property type="entry name" value="ADH_N_2"/>
    <property type="match status" value="1"/>
</dbReference>
<name>A0ABU4UQW3_9PSEU</name>
<organism evidence="3 4">
    <name type="scientific">Lentzea sokolovensis</name>
    <dbReference type="NCBI Taxonomy" id="3095429"/>
    <lineage>
        <taxon>Bacteria</taxon>
        <taxon>Bacillati</taxon>
        <taxon>Actinomycetota</taxon>
        <taxon>Actinomycetes</taxon>
        <taxon>Pseudonocardiales</taxon>
        <taxon>Pseudonocardiaceae</taxon>
        <taxon>Lentzea</taxon>
    </lineage>
</organism>
<gene>
    <name evidence="3" type="ORF">SK854_07170</name>
</gene>